<dbReference type="AlphaFoldDB" id="A0A2S0KKQ5"/>
<dbReference type="PANTHER" id="PTHR21660:SF1">
    <property type="entry name" value="ACYL-COENZYME A THIOESTERASE 13"/>
    <property type="match status" value="1"/>
</dbReference>
<dbReference type="Gene3D" id="3.10.129.10">
    <property type="entry name" value="Hotdog Thioesterase"/>
    <property type="match status" value="1"/>
</dbReference>
<dbReference type="NCBIfam" id="TIGR00369">
    <property type="entry name" value="unchar_dom_1"/>
    <property type="match status" value="1"/>
</dbReference>
<gene>
    <name evidence="3" type="ORF">C6V83_13850</name>
</gene>
<dbReference type="GO" id="GO:0047617">
    <property type="term" value="F:fatty acyl-CoA hydrolase activity"/>
    <property type="evidence" value="ECO:0007669"/>
    <property type="project" value="InterPro"/>
</dbReference>
<dbReference type="EMBL" id="CP027433">
    <property type="protein sequence ID" value="AVM02262.1"/>
    <property type="molecule type" value="Genomic_DNA"/>
</dbReference>
<dbReference type="RefSeq" id="WP_105943961.1">
    <property type="nucleotide sequence ID" value="NZ_CP027433.1"/>
</dbReference>
<evidence type="ECO:0000256" key="1">
    <source>
        <dbReference type="ARBA" id="ARBA00022801"/>
    </source>
</evidence>
<accession>A0A2S0KKQ5</accession>
<sequence>MSDTAPASSVFASAPATGSEAMRAFFPQSPFIGVLGVELIDIEEGRAHLRLPFAEANTTVGPMVHGGAISACADLGIMAAAWSGEQLPENLRGVTVSMSVNFVAPAMNDDIEIHGTRLRKGRKLSHCSVEIRTRTSGDLVATGSGVYQVG</sequence>
<evidence type="ECO:0000313" key="4">
    <source>
        <dbReference type="Proteomes" id="UP000239814"/>
    </source>
</evidence>
<evidence type="ECO:0000259" key="2">
    <source>
        <dbReference type="Pfam" id="PF13622"/>
    </source>
</evidence>
<dbReference type="KEGG" id="git:C6V83_13850"/>
<name>A0A2S0KKQ5_9ACTN</name>
<dbReference type="SUPFAM" id="SSF54637">
    <property type="entry name" value="Thioesterase/thiol ester dehydrase-isomerase"/>
    <property type="match status" value="1"/>
</dbReference>
<proteinExistence type="predicted"/>
<dbReference type="Proteomes" id="UP000239814">
    <property type="component" value="Chromosome"/>
</dbReference>
<evidence type="ECO:0000313" key="3">
    <source>
        <dbReference type="EMBL" id="AVM02262.1"/>
    </source>
</evidence>
<organism evidence="3 4">
    <name type="scientific">Gordonia iterans</name>
    <dbReference type="NCBI Taxonomy" id="1004901"/>
    <lineage>
        <taxon>Bacteria</taxon>
        <taxon>Bacillati</taxon>
        <taxon>Actinomycetota</taxon>
        <taxon>Actinomycetes</taxon>
        <taxon>Mycobacteriales</taxon>
        <taxon>Gordoniaceae</taxon>
        <taxon>Gordonia</taxon>
    </lineage>
</organism>
<feature type="domain" description="Acyl-CoA thioesterase-like N-terminal HotDog" evidence="2">
    <location>
        <begin position="58"/>
        <end position="146"/>
    </location>
</feature>
<protein>
    <submittedName>
        <fullName evidence="3">Thioesterase</fullName>
    </submittedName>
</protein>
<dbReference type="PANTHER" id="PTHR21660">
    <property type="entry name" value="THIOESTERASE SUPERFAMILY MEMBER-RELATED"/>
    <property type="match status" value="1"/>
</dbReference>
<keyword evidence="4" id="KW-1185">Reference proteome</keyword>
<dbReference type="CDD" id="cd03443">
    <property type="entry name" value="PaaI_thioesterase"/>
    <property type="match status" value="1"/>
</dbReference>
<dbReference type="InterPro" id="IPR049449">
    <property type="entry name" value="TesB_ACOT8-like_N"/>
</dbReference>
<dbReference type="InterPro" id="IPR003736">
    <property type="entry name" value="PAAI_dom"/>
</dbReference>
<keyword evidence="1" id="KW-0378">Hydrolase</keyword>
<dbReference type="Pfam" id="PF13622">
    <property type="entry name" value="4HBT_3"/>
    <property type="match status" value="1"/>
</dbReference>
<dbReference type="OrthoDB" id="4717506at2"/>
<dbReference type="InterPro" id="IPR039298">
    <property type="entry name" value="ACOT13"/>
</dbReference>
<reference evidence="3 4" key="1">
    <citation type="submission" date="2018-03" db="EMBL/GenBank/DDBJ databases">
        <title>Characteristics and genome of n-alkane degrading marine bacteria Gordonia iterans isolated from crude oil contaminated in Tae-an, South Korea.</title>
        <authorList>
            <person name="Lee S.-S."/>
            <person name="Kim H."/>
        </authorList>
    </citation>
    <scope>NUCLEOTIDE SEQUENCE [LARGE SCALE GENOMIC DNA]</scope>
    <source>
        <strain evidence="3 4">Co17</strain>
    </source>
</reference>
<dbReference type="InterPro" id="IPR029069">
    <property type="entry name" value="HotDog_dom_sf"/>
</dbReference>